<dbReference type="InterPro" id="IPR058245">
    <property type="entry name" value="NreC/VraR/RcsB-like_REC"/>
</dbReference>
<keyword evidence="2 7" id="KW-0238">DNA-binding</keyword>
<dbReference type="InterPro" id="IPR039420">
    <property type="entry name" value="WalR-like"/>
</dbReference>
<dbReference type="Gene3D" id="1.10.10.10">
    <property type="entry name" value="Winged helix-like DNA-binding domain superfamily/Winged helix DNA-binding domain"/>
    <property type="match status" value="1"/>
</dbReference>
<dbReference type="SUPFAM" id="SSF52172">
    <property type="entry name" value="CheY-like"/>
    <property type="match status" value="1"/>
</dbReference>
<feature type="compositionally biased region" description="Polar residues" evidence="4">
    <location>
        <begin position="250"/>
        <end position="261"/>
    </location>
</feature>
<gene>
    <name evidence="7" type="ORF">KTA_39450</name>
</gene>
<accession>A0A455T8G3</accession>
<evidence type="ECO:0000256" key="1">
    <source>
        <dbReference type="ARBA" id="ARBA00022553"/>
    </source>
</evidence>
<feature type="domain" description="Response regulatory" evidence="6">
    <location>
        <begin position="17"/>
        <end position="133"/>
    </location>
</feature>
<dbReference type="EMBL" id="AP019377">
    <property type="protein sequence ID" value="BBH95746.1"/>
    <property type="molecule type" value="Genomic_DNA"/>
</dbReference>
<protein>
    <submittedName>
        <fullName evidence="7">DNA-binding response regulator</fullName>
    </submittedName>
</protein>
<feature type="region of interest" description="Disordered" evidence="4">
    <location>
        <begin position="250"/>
        <end position="269"/>
    </location>
</feature>
<dbReference type="CDD" id="cd06170">
    <property type="entry name" value="LuxR_C_like"/>
    <property type="match status" value="1"/>
</dbReference>
<dbReference type="CDD" id="cd17535">
    <property type="entry name" value="REC_NarL-like"/>
    <property type="match status" value="1"/>
</dbReference>
<dbReference type="SMART" id="SM00448">
    <property type="entry name" value="REC"/>
    <property type="match status" value="1"/>
</dbReference>
<dbReference type="PANTHER" id="PTHR43214">
    <property type="entry name" value="TWO-COMPONENT RESPONSE REGULATOR"/>
    <property type="match status" value="1"/>
</dbReference>
<feature type="domain" description="HTH luxR-type" evidence="5">
    <location>
        <begin position="197"/>
        <end position="262"/>
    </location>
</feature>
<dbReference type="InterPro" id="IPR001789">
    <property type="entry name" value="Sig_transdc_resp-reg_receiver"/>
</dbReference>
<keyword evidence="1 3" id="KW-0597">Phosphoprotein</keyword>
<dbReference type="InterPro" id="IPR000792">
    <property type="entry name" value="Tscrpt_reg_LuxR_C"/>
</dbReference>
<dbReference type="Gene3D" id="3.40.50.2300">
    <property type="match status" value="1"/>
</dbReference>
<dbReference type="GO" id="GO:0006355">
    <property type="term" value="P:regulation of DNA-templated transcription"/>
    <property type="evidence" value="ECO:0007669"/>
    <property type="project" value="InterPro"/>
</dbReference>
<dbReference type="GO" id="GO:0003677">
    <property type="term" value="F:DNA binding"/>
    <property type="evidence" value="ECO:0007669"/>
    <property type="project" value="UniProtKB-KW"/>
</dbReference>
<evidence type="ECO:0000256" key="2">
    <source>
        <dbReference type="ARBA" id="ARBA00023125"/>
    </source>
</evidence>
<sequence>MPSQERQQLPFYGTTQRVIIAHEADIFCRGLHSLLETSEEFEVLAEVNSCAALLDAAARTAVDTVLIDCALADGDCIEMTRRLNESPSPPHVVLLAPGINNELLLRALLNGASGYLTKDTPGHQVLACLKGLRRGELALAPQVAGVAIRLLVWECYRLAAALSATAPVVRPLQSATAEPQTNSRQLHSEALYREPPRPAARPHLTEQEQKILRLLRLGLSNKQIAARLSISPYTVGKHVQHILRKLGASNRTQAVSHTSLEGPQVRDEQ</sequence>
<dbReference type="PROSITE" id="PS00622">
    <property type="entry name" value="HTH_LUXR_1"/>
    <property type="match status" value="1"/>
</dbReference>
<dbReference type="PROSITE" id="PS50110">
    <property type="entry name" value="RESPONSE_REGULATORY"/>
    <property type="match status" value="1"/>
</dbReference>
<dbReference type="InterPro" id="IPR036388">
    <property type="entry name" value="WH-like_DNA-bd_sf"/>
</dbReference>
<dbReference type="InterPro" id="IPR011006">
    <property type="entry name" value="CheY-like_superfamily"/>
</dbReference>
<name>A0A455T8G3_9CHLR</name>
<dbReference type="AlphaFoldDB" id="A0A455T8G3"/>
<reference evidence="7" key="1">
    <citation type="submission" date="2018-12" db="EMBL/GenBank/DDBJ databases">
        <title>Novel natural products biosynthetic potential of the class Ktedonobacteria.</title>
        <authorList>
            <person name="Zheng Y."/>
            <person name="Saitou A."/>
            <person name="Wang C.M."/>
            <person name="Toyoda A."/>
            <person name="Minakuchi Y."/>
            <person name="Sekiguchi Y."/>
            <person name="Ueda K."/>
            <person name="Takano H."/>
            <person name="Sakai Y."/>
            <person name="Yokota A."/>
            <person name="Yabe S."/>
        </authorList>
    </citation>
    <scope>NUCLEOTIDE SEQUENCE</scope>
    <source>
        <strain evidence="7">A3-2</strain>
    </source>
</reference>
<dbReference type="GO" id="GO:0000160">
    <property type="term" value="P:phosphorelay signal transduction system"/>
    <property type="evidence" value="ECO:0007669"/>
    <property type="project" value="InterPro"/>
</dbReference>
<evidence type="ECO:0000259" key="5">
    <source>
        <dbReference type="PROSITE" id="PS50043"/>
    </source>
</evidence>
<dbReference type="InterPro" id="IPR016032">
    <property type="entry name" value="Sig_transdc_resp-reg_C-effctor"/>
</dbReference>
<feature type="modified residue" description="4-aspartylphosphate" evidence="3">
    <location>
        <position position="68"/>
    </location>
</feature>
<proteinExistence type="predicted"/>
<dbReference type="SMART" id="SM00421">
    <property type="entry name" value="HTH_LUXR"/>
    <property type="match status" value="1"/>
</dbReference>
<dbReference type="Pfam" id="PF00072">
    <property type="entry name" value="Response_reg"/>
    <property type="match status" value="1"/>
</dbReference>
<evidence type="ECO:0000313" key="7">
    <source>
        <dbReference type="EMBL" id="BBH95746.1"/>
    </source>
</evidence>
<dbReference type="PROSITE" id="PS50043">
    <property type="entry name" value="HTH_LUXR_2"/>
    <property type="match status" value="1"/>
</dbReference>
<evidence type="ECO:0000256" key="4">
    <source>
        <dbReference type="SAM" id="MobiDB-lite"/>
    </source>
</evidence>
<dbReference type="Pfam" id="PF00196">
    <property type="entry name" value="GerE"/>
    <property type="match status" value="1"/>
</dbReference>
<organism evidence="7">
    <name type="scientific">Thermogemmatispora argillosa</name>
    <dbReference type="NCBI Taxonomy" id="2045280"/>
    <lineage>
        <taxon>Bacteria</taxon>
        <taxon>Bacillati</taxon>
        <taxon>Chloroflexota</taxon>
        <taxon>Ktedonobacteria</taxon>
        <taxon>Thermogemmatisporales</taxon>
        <taxon>Thermogemmatisporaceae</taxon>
        <taxon>Thermogemmatispora</taxon>
    </lineage>
</organism>
<dbReference type="SUPFAM" id="SSF46894">
    <property type="entry name" value="C-terminal effector domain of the bipartite response regulators"/>
    <property type="match status" value="1"/>
</dbReference>
<evidence type="ECO:0000256" key="3">
    <source>
        <dbReference type="PROSITE-ProRule" id="PRU00169"/>
    </source>
</evidence>
<dbReference type="PANTHER" id="PTHR43214:SF43">
    <property type="entry name" value="TWO-COMPONENT RESPONSE REGULATOR"/>
    <property type="match status" value="1"/>
</dbReference>
<dbReference type="PRINTS" id="PR00038">
    <property type="entry name" value="HTHLUXR"/>
</dbReference>
<evidence type="ECO:0000259" key="6">
    <source>
        <dbReference type="PROSITE" id="PS50110"/>
    </source>
</evidence>